<reference evidence="2 3" key="1">
    <citation type="submission" date="2019-03" db="EMBL/GenBank/DDBJ databases">
        <title>Draft genome sequences of novel Actinobacteria.</title>
        <authorList>
            <person name="Sahin N."/>
            <person name="Ay H."/>
            <person name="Saygin H."/>
        </authorList>
    </citation>
    <scope>NUCLEOTIDE SEQUENCE [LARGE SCALE GENOMIC DNA]</scope>
    <source>
        <strain evidence="2 3">H3C3</strain>
    </source>
</reference>
<sequence length="132" mass="13690">MKRIDLVPGRTEALMWAAVAEVSLGGTLFAWLIVPDAADKQLFGGSGSIGALIVALVTVSVGLVAVVIARRTSPTVRWGVALPCGVVGGVVAIVALGDLTSGMFSWIALVLAVIGMEWVARYLSRVGSSKKR</sequence>
<comment type="caution">
    <text evidence="2">The sequence shown here is derived from an EMBL/GenBank/DDBJ whole genome shotgun (WGS) entry which is preliminary data.</text>
</comment>
<keyword evidence="1" id="KW-0472">Membrane</keyword>
<gene>
    <name evidence="2" type="ORF">E1298_18085</name>
</gene>
<accession>A0A4R5BPI9</accession>
<protein>
    <submittedName>
        <fullName evidence="2">Uncharacterized protein</fullName>
    </submittedName>
</protein>
<dbReference type="OrthoDB" id="3485735at2"/>
<feature type="transmembrane region" description="Helical" evidence="1">
    <location>
        <begin position="76"/>
        <end position="97"/>
    </location>
</feature>
<dbReference type="Proteomes" id="UP000294513">
    <property type="component" value="Unassembled WGS sequence"/>
</dbReference>
<feature type="transmembrane region" description="Helical" evidence="1">
    <location>
        <begin position="12"/>
        <end position="34"/>
    </location>
</feature>
<organism evidence="2 3">
    <name type="scientific">Actinomadura rubrisoli</name>
    <dbReference type="NCBI Taxonomy" id="2530368"/>
    <lineage>
        <taxon>Bacteria</taxon>
        <taxon>Bacillati</taxon>
        <taxon>Actinomycetota</taxon>
        <taxon>Actinomycetes</taxon>
        <taxon>Streptosporangiales</taxon>
        <taxon>Thermomonosporaceae</taxon>
        <taxon>Actinomadura</taxon>
    </lineage>
</organism>
<evidence type="ECO:0000256" key="1">
    <source>
        <dbReference type="SAM" id="Phobius"/>
    </source>
</evidence>
<dbReference type="AlphaFoldDB" id="A0A4R5BPI9"/>
<evidence type="ECO:0000313" key="3">
    <source>
        <dbReference type="Proteomes" id="UP000294513"/>
    </source>
</evidence>
<dbReference type="RefSeq" id="WP_131894700.1">
    <property type="nucleotide sequence ID" value="NZ_SMKU01000085.1"/>
</dbReference>
<dbReference type="EMBL" id="SMKU01000085">
    <property type="protein sequence ID" value="TDD85932.1"/>
    <property type="molecule type" value="Genomic_DNA"/>
</dbReference>
<keyword evidence="1" id="KW-1133">Transmembrane helix</keyword>
<keyword evidence="1" id="KW-0812">Transmembrane</keyword>
<feature type="transmembrane region" description="Helical" evidence="1">
    <location>
        <begin position="103"/>
        <end position="123"/>
    </location>
</feature>
<proteinExistence type="predicted"/>
<evidence type="ECO:0000313" key="2">
    <source>
        <dbReference type="EMBL" id="TDD85932.1"/>
    </source>
</evidence>
<keyword evidence="3" id="KW-1185">Reference proteome</keyword>
<name>A0A4R5BPI9_9ACTN</name>
<feature type="transmembrane region" description="Helical" evidence="1">
    <location>
        <begin position="46"/>
        <end position="69"/>
    </location>
</feature>